<evidence type="ECO:0000313" key="2">
    <source>
        <dbReference type="Proteomes" id="UP000192486"/>
    </source>
</evidence>
<accession>A0ABM6JTS1</accession>
<name>A0ABM6JTS1_SPOUR</name>
<sequence>MARQIQSWKISLQAADLERIWSFIERKTWNYERMSSVIERITLLIERSLDCIERIMGFIERPSLLHCNDSCEKIDGAADTIVED</sequence>
<evidence type="ECO:0008006" key="3">
    <source>
        <dbReference type="Google" id="ProtNLM"/>
    </source>
</evidence>
<gene>
    <name evidence="1" type="ORF">SporoS204_05325</name>
</gene>
<proteinExistence type="predicted"/>
<dbReference type="Proteomes" id="UP000192486">
    <property type="component" value="Chromosome"/>
</dbReference>
<evidence type="ECO:0000313" key="1">
    <source>
        <dbReference type="EMBL" id="ARF13631.1"/>
    </source>
</evidence>
<organism evidence="1 2">
    <name type="scientific">Sporosarcina ureae</name>
    <dbReference type="NCBI Taxonomy" id="1571"/>
    <lineage>
        <taxon>Bacteria</taxon>
        <taxon>Bacillati</taxon>
        <taxon>Bacillota</taxon>
        <taxon>Bacilli</taxon>
        <taxon>Bacillales</taxon>
        <taxon>Caryophanaceae</taxon>
        <taxon>Sporosarcina</taxon>
    </lineage>
</organism>
<keyword evidence="2" id="KW-1185">Reference proteome</keyword>
<reference evidence="1 2" key="1">
    <citation type="submission" date="2016-04" db="EMBL/GenBank/DDBJ databases">
        <title>Comparative Genomics and Epigenetics of Sporosarcina ureae.</title>
        <authorList>
            <person name="Oliver A.S."/>
            <person name="Cooper K.K."/>
        </authorList>
    </citation>
    <scope>NUCLEOTIDE SEQUENCE [LARGE SCALE GENOMIC DNA]</scope>
    <source>
        <strain evidence="1 2">S204</strain>
    </source>
</reference>
<dbReference type="EMBL" id="CP015108">
    <property type="protein sequence ID" value="ARF13631.1"/>
    <property type="molecule type" value="Genomic_DNA"/>
</dbReference>
<protein>
    <recommendedName>
        <fullName evidence="3">Type II toxin-antitoxin system RelE/ParE family toxin</fullName>
    </recommendedName>
</protein>